<comment type="caution">
    <text evidence="6">The sequence shown here is derived from an EMBL/GenBank/DDBJ whole genome shotgun (WGS) entry which is preliminary data.</text>
</comment>
<evidence type="ECO:0000259" key="5">
    <source>
        <dbReference type="PROSITE" id="PS50072"/>
    </source>
</evidence>
<dbReference type="PANTHER" id="PTHR45625">
    <property type="entry name" value="PEPTIDYL-PROLYL CIS-TRANS ISOMERASE-RELATED"/>
    <property type="match status" value="1"/>
</dbReference>
<sequence>MIRKLLISTAVLALAGSALAAPKAKAPAVPVVPPAPGAPAAADWRTPDPDNVLVIDTNKGRILVELSPQVAPSHVTRVKELTRSGLYDGRSFFRVIDAFMAQTGDPKDTGEGNSDKPDLAAEFTFRRGPETPFVQVADQTVAEIGFIGALPVMTQSSMLMPMTKDGKISGWGLYCPGVAGMARGEAEASANSQFFLMRQAYPSLEKRYTAFGRVISGLEVVRAIKVGEPVTDPDKMLKVRVMADIPAAERPKVRVIDPASAWFKAEIANVRGEMGADFTACAIRIPSEVK</sequence>
<dbReference type="Gene3D" id="2.40.100.10">
    <property type="entry name" value="Cyclophilin-like"/>
    <property type="match status" value="1"/>
</dbReference>
<keyword evidence="2" id="KW-0697">Rotamase</keyword>
<dbReference type="PANTHER" id="PTHR45625:SF4">
    <property type="entry name" value="PEPTIDYLPROLYL ISOMERASE DOMAIN AND WD REPEAT-CONTAINING PROTEIN 1"/>
    <property type="match status" value="1"/>
</dbReference>
<dbReference type="AlphaFoldDB" id="A0A941D1A9"/>
<reference evidence="6" key="1">
    <citation type="submission" date="2021-04" db="EMBL/GenBank/DDBJ databases">
        <title>Draft genome assembly of strain Phenylobacterium sp. 20VBR1 using MiniION and Illumina platforms.</title>
        <authorList>
            <person name="Thomas F.A."/>
            <person name="Krishnan K.P."/>
            <person name="Sinha R.K."/>
        </authorList>
    </citation>
    <scope>NUCLEOTIDE SEQUENCE</scope>
    <source>
        <strain evidence="6">20VBR1</strain>
    </source>
</reference>
<name>A0A941D1A9_9CAUL</name>
<evidence type="ECO:0000256" key="4">
    <source>
        <dbReference type="SAM" id="SignalP"/>
    </source>
</evidence>
<feature type="signal peptide" evidence="4">
    <location>
        <begin position="1"/>
        <end position="20"/>
    </location>
</feature>
<evidence type="ECO:0000256" key="2">
    <source>
        <dbReference type="ARBA" id="ARBA00023110"/>
    </source>
</evidence>
<feature type="chain" id="PRO_5038072075" description="peptidylprolyl isomerase" evidence="4">
    <location>
        <begin position="21"/>
        <end position="290"/>
    </location>
</feature>
<keyword evidence="4" id="KW-0732">Signal</keyword>
<dbReference type="EMBL" id="JAGSGD010000001">
    <property type="protein sequence ID" value="MBR7619584.1"/>
    <property type="molecule type" value="Genomic_DNA"/>
</dbReference>
<evidence type="ECO:0000313" key="7">
    <source>
        <dbReference type="Proteomes" id="UP000622580"/>
    </source>
</evidence>
<keyword evidence="3 6" id="KW-0413">Isomerase</keyword>
<protein>
    <recommendedName>
        <fullName evidence="1">peptidylprolyl isomerase</fullName>
        <ecNumber evidence="1">5.2.1.8</ecNumber>
    </recommendedName>
</protein>
<dbReference type="RefSeq" id="WP_215339930.1">
    <property type="nucleotide sequence ID" value="NZ_JAGSGD010000001.1"/>
</dbReference>
<dbReference type="InterPro" id="IPR044666">
    <property type="entry name" value="Cyclophilin_A-like"/>
</dbReference>
<dbReference type="CDD" id="cd00317">
    <property type="entry name" value="cyclophilin"/>
    <property type="match status" value="1"/>
</dbReference>
<dbReference type="SUPFAM" id="SSF50891">
    <property type="entry name" value="Cyclophilin-like"/>
    <property type="match status" value="1"/>
</dbReference>
<proteinExistence type="predicted"/>
<dbReference type="PROSITE" id="PS50072">
    <property type="entry name" value="CSA_PPIASE_2"/>
    <property type="match status" value="1"/>
</dbReference>
<evidence type="ECO:0000313" key="6">
    <source>
        <dbReference type="EMBL" id="MBR7619584.1"/>
    </source>
</evidence>
<dbReference type="EC" id="5.2.1.8" evidence="1"/>
<gene>
    <name evidence="6" type="ORF">JKL49_09310</name>
</gene>
<dbReference type="GO" id="GO:0003755">
    <property type="term" value="F:peptidyl-prolyl cis-trans isomerase activity"/>
    <property type="evidence" value="ECO:0007669"/>
    <property type="project" value="UniProtKB-KW"/>
</dbReference>
<keyword evidence="7" id="KW-1185">Reference proteome</keyword>
<dbReference type="Proteomes" id="UP000622580">
    <property type="component" value="Unassembled WGS sequence"/>
</dbReference>
<feature type="domain" description="PPIase cyclophilin-type" evidence="5">
    <location>
        <begin position="51"/>
        <end position="247"/>
    </location>
</feature>
<organism evidence="6 7">
    <name type="scientific">Phenylobacterium glaciei</name>
    <dbReference type="NCBI Taxonomy" id="2803784"/>
    <lineage>
        <taxon>Bacteria</taxon>
        <taxon>Pseudomonadati</taxon>
        <taxon>Pseudomonadota</taxon>
        <taxon>Alphaproteobacteria</taxon>
        <taxon>Caulobacterales</taxon>
        <taxon>Caulobacteraceae</taxon>
        <taxon>Phenylobacterium</taxon>
    </lineage>
</organism>
<dbReference type="Pfam" id="PF00160">
    <property type="entry name" value="Pro_isomerase"/>
    <property type="match status" value="1"/>
</dbReference>
<evidence type="ECO:0000256" key="1">
    <source>
        <dbReference type="ARBA" id="ARBA00013194"/>
    </source>
</evidence>
<dbReference type="InterPro" id="IPR029000">
    <property type="entry name" value="Cyclophilin-like_dom_sf"/>
</dbReference>
<accession>A0A941D1A9</accession>
<evidence type="ECO:0000256" key="3">
    <source>
        <dbReference type="ARBA" id="ARBA00023235"/>
    </source>
</evidence>
<dbReference type="InterPro" id="IPR002130">
    <property type="entry name" value="Cyclophilin-type_PPIase_dom"/>
</dbReference>